<protein>
    <submittedName>
        <fullName evidence="2">1318_t:CDS:1</fullName>
    </submittedName>
</protein>
<accession>A0A9N9DZS2</accession>
<evidence type="ECO:0000256" key="1">
    <source>
        <dbReference type="SAM" id="MobiDB-lite"/>
    </source>
</evidence>
<dbReference type="OrthoDB" id="2409328at2759"/>
<organism evidence="2 3">
    <name type="scientific">Ambispora gerdemannii</name>
    <dbReference type="NCBI Taxonomy" id="144530"/>
    <lineage>
        <taxon>Eukaryota</taxon>
        <taxon>Fungi</taxon>
        <taxon>Fungi incertae sedis</taxon>
        <taxon>Mucoromycota</taxon>
        <taxon>Glomeromycotina</taxon>
        <taxon>Glomeromycetes</taxon>
        <taxon>Archaeosporales</taxon>
        <taxon>Ambisporaceae</taxon>
        <taxon>Ambispora</taxon>
    </lineage>
</organism>
<feature type="compositionally biased region" description="Polar residues" evidence="1">
    <location>
        <begin position="133"/>
        <end position="142"/>
    </location>
</feature>
<feature type="region of interest" description="Disordered" evidence="1">
    <location>
        <begin position="126"/>
        <end position="150"/>
    </location>
</feature>
<dbReference type="AlphaFoldDB" id="A0A9N9DZS2"/>
<reference evidence="2" key="1">
    <citation type="submission" date="2021-06" db="EMBL/GenBank/DDBJ databases">
        <authorList>
            <person name="Kallberg Y."/>
            <person name="Tangrot J."/>
            <person name="Rosling A."/>
        </authorList>
    </citation>
    <scope>NUCLEOTIDE SEQUENCE</scope>
    <source>
        <strain evidence="2">MT106</strain>
    </source>
</reference>
<sequence>MGRIHKKYYSANATFLSDEVIQEIKGSIGVVPDAINIMAKKYHISHSRVVDYIENRECQQQINSRLRIESEVLLQNKSLDDSLNHSSLNLHLTSTTFNTETKKRKSKSQTKSVLYNKLLQSDSLSHELHSHISDSTPTNNSNETEKISSNDLVALREKEARRDEKNKANMTRLLGTI</sequence>
<dbReference type="EMBL" id="CAJVPL010005497">
    <property type="protein sequence ID" value="CAG8658676.1"/>
    <property type="molecule type" value="Genomic_DNA"/>
</dbReference>
<comment type="caution">
    <text evidence="2">The sequence shown here is derived from an EMBL/GenBank/DDBJ whole genome shotgun (WGS) entry which is preliminary data.</text>
</comment>
<evidence type="ECO:0000313" key="2">
    <source>
        <dbReference type="EMBL" id="CAG8658676.1"/>
    </source>
</evidence>
<dbReference type="Proteomes" id="UP000789831">
    <property type="component" value="Unassembled WGS sequence"/>
</dbReference>
<name>A0A9N9DZS2_9GLOM</name>
<evidence type="ECO:0000313" key="3">
    <source>
        <dbReference type="Proteomes" id="UP000789831"/>
    </source>
</evidence>
<gene>
    <name evidence="2" type="ORF">AGERDE_LOCUS11708</name>
</gene>
<proteinExistence type="predicted"/>
<keyword evidence="3" id="KW-1185">Reference proteome</keyword>